<evidence type="ECO:0000313" key="2">
    <source>
        <dbReference type="Proteomes" id="UP000646911"/>
    </source>
</evidence>
<name>A0ABR6ZHN7_9BURK</name>
<accession>A0ABR6ZHN7</accession>
<sequence length="135" mass="15820">MSLNAHLYIAETFSYANLRGFILERGGWEVQSNSKEAVQFFLPFTEGHAHVFMDLIYKEEIWDDSDIVYLQKIQEKLGTEPKASIFFDFGNETCPQSYCELAYDFCRKWHAIFENPAEQLFSCEQLKEKLKLVDV</sequence>
<dbReference type="EMBL" id="JACOFX010000027">
    <property type="protein sequence ID" value="MBC3911240.1"/>
    <property type="molecule type" value="Genomic_DNA"/>
</dbReference>
<comment type="caution">
    <text evidence="1">The sequence shown here is derived from an EMBL/GenBank/DDBJ whole genome shotgun (WGS) entry which is preliminary data.</text>
</comment>
<dbReference type="RefSeq" id="WP_186956950.1">
    <property type="nucleotide sequence ID" value="NZ_JACOFX010000027.1"/>
</dbReference>
<dbReference type="Proteomes" id="UP000646911">
    <property type="component" value="Unassembled WGS sequence"/>
</dbReference>
<gene>
    <name evidence="1" type="ORF">H8L47_27140</name>
</gene>
<keyword evidence="2" id="KW-1185">Reference proteome</keyword>
<protein>
    <submittedName>
        <fullName evidence="1">Uncharacterized protein</fullName>
    </submittedName>
</protein>
<evidence type="ECO:0000313" key="1">
    <source>
        <dbReference type="EMBL" id="MBC3911240.1"/>
    </source>
</evidence>
<organism evidence="1 2">
    <name type="scientific">Undibacterium umbellatum</name>
    <dbReference type="NCBI Taxonomy" id="2762300"/>
    <lineage>
        <taxon>Bacteria</taxon>
        <taxon>Pseudomonadati</taxon>
        <taxon>Pseudomonadota</taxon>
        <taxon>Betaproteobacteria</taxon>
        <taxon>Burkholderiales</taxon>
        <taxon>Oxalobacteraceae</taxon>
        <taxon>Undibacterium</taxon>
    </lineage>
</organism>
<reference evidence="1 2" key="1">
    <citation type="submission" date="2020-08" db="EMBL/GenBank/DDBJ databases">
        <title>Novel species isolated from subtropical streams in China.</title>
        <authorList>
            <person name="Lu H."/>
        </authorList>
    </citation>
    <scope>NUCLEOTIDE SEQUENCE [LARGE SCALE GENOMIC DNA]</scope>
    <source>
        <strain evidence="1 2">NL8W</strain>
    </source>
</reference>
<proteinExistence type="predicted"/>